<keyword evidence="3" id="KW-0732">Signal</keyword>
<dbReference type="Pfam" id="PF00144">
    <property type="entry name" value="Beta-lactamase"/>
    <property type="match status" value="1"/>
</dbReference>
<feature type="transmembrane region" description="Helical" evidence="2">
    <location>
        <begin position="413"/>
        <end position="434"/>
    </location>
</feature>
<dbReference type="RefSeq" id="WP_349300705.1">
    <property type="nucleotide sequence ID" value="NZ_JBEDNQ010000011.1"/>
</dbReference>
<dbReference type="InterPro" id="IPR050491">
    <property type="entry name" value="AmpC-like"/>
</dbReference>
<dbReference type="Gene3D" id="3.40.710.10">
    <property type="entry name" value="DD-peptidase/beta-lactamase superfamily"/>
    <property type="match status" value="1"/>
</dbReference>
<dbReference type="SUPFAM" id="SSF56601">
    <property type="entry name" value="beta-lactamase/transpeptidase-like"/>
    <property type="match status" value="1"/>
</dbReference>
<keyword evidence="2" id="KW-1133">Transmembrane helix</keyword>
<feature type="transmembrane region" description="Helical" evidence="2">
    <location>
        <begin position="372"/>
        <end position="393"/>
    </location>
</feature>
<feature type="domain" description="Beta-lactamase-related" evidence="4">
    <location>
        <begin position="37"/>
        <end position="357"/>
    </location>
</feature>
<feature type="signal peptide" evidence="3">
    <location>
        <begin position="1"/>
        <end position="24"/>
    </location>
</feature>
<feature type="chain" id="PRO_5047457922" evidence="3">
    <location>
        <begin position="25"/>
        <end position="482"/>
    </location>
</feature>
<keyword evidence="6" id="KW-1185">Reference proteome</keyword>
<feature type="region of interest" description="Disordered" evidence="1">
    <location>
        <begin position="144"/>
        <end position="177"/>
    </location>
</feature>
<dbReference type="Proteomes" id="UP001494902">
    <property type="component" value="Unassembled WGS sequence"/>
</dbReference>
<feature type="transmembrane region" description="Helical" evidence="2">
    <location>
        <begin position="446"/>
        <end position="467"/>
    </location>
</feature>
<evidence type="ECO:0000256" key="3">
    <source>
        <dbReference type="SAM" id="SignalP"/>
    </source>
</evidence>
<dbReference type="PANTHER" id="PTHR46825">
    <property type="entry name" value="D-ALANYL-D-ALANINE-CARBOXYPEPTIDASE/ENDOPEPTIDASE AMPH"/>
    <property type="match status" value="1"/>
</dbReference>
<keyword evidence="5" id="KW-0378">Hydrolase</keyword>
<protein>
    <submittedName>
        <fullName evidence="5">Serine hydrolase domain-containing protein</fullName>
        <ecNumber evidence="5">3.1.1.103</ecNumber>
    </submittedName>
</protein>
<evidence type="ECO:0000313" key="6">
    <source>
        <dbReference type="Proteomes" id="UP001494902"/>
    </source>
</evidence>
<comment type="caution">
    <text evidence="5">The sequence shown here is derived from an EMBL/GenBank/DDBJ whole genome shotgun (WGS) entry which is preliminary data.</text>
</comment>
<gene>
    <name evidence="5" type="ORF">WIS52_24470</name>
</gene>
<organism evidence="5 6">
    <name type="scientific">Pseudonocardia nematodicida</name>
    <dbReference type="NCBI Taxonomy" id="1206997"/>
    <lineage>
        <taxon>Bacteria</taxon>
        <taxon>Bacillati</taxon>
        <taxon>Actinomycetota</taxon>
        <taxon>Actinomycetes</taxon>
        <taxon>Pseudonocardiales</taxon>
        <taxon>Pseudonocardiaceae</taxon>
        <taxon>Pseudonocardia</taxon>
    </lineage>
</organism>
<evidence type="ECO:0000313" key="5">
    <source>
        <dbReference type="EMBL" id="MEQ3553639.1"/>
    </source>
</evidence>
<keyword evidence="2" id="KW-0812">Transmembrane</keyword>
<keyword evidence="2" id="KW-0472">Membrane</keyword>
<evidence type="ECO:0000256" key="2">
    <source>
        <dbReference type="SAM" id="Phobius"/>
    </source>
</evidence>
<name>A0ABV1KI77_9PSEU</name>
<accession>A0ABV1KI77</accession>
<reference evidence="5 6" key="1">
    <citation type="submission" date="2024-03" db="EMBL/GenBank/DDBJ databases">
        <title>Draft genome sequence of Pseudonocardia nematodicida JCM 31783.</title>
        <authorList>
            <person name="Butdee W."/>
            <person name="Duangmal K."/>
        </authorList>
    </citation>
    <scope>NUCLEOTIDE SEQUENCE [LARGE SCALE GENOMIC DNA]</scope>
    <source>
        <strain evidence="5 6">JCM 31783</strain>
    </source>
</reference>
<dbReference type="PANTHER" id="PTHR46825:SF9">
    <property type="entry name" value="BETA-LACTAMASE-RELATED DOMAIN-CONTAINING PROTEIN"/>
    <property type="match status" value="1"/>
</dbReference>
<evidence type="ECO:0000256" key="1">
    <source>
        <dbReference type="SAM" id="MobiDB-lite"/>
    </source>
</evidence>
<sequence>MPTLHGAVLAVALSVLPAPVPPPAAVAPGADVTPAAVDRVVEEYRAAVAVPGVAVAVTRGEEILHVAGYGHSPDGAPVTPHSTMATASLSKSFTALAVLQLVEDGRLGLDDPLRTHLPDAGSDDPRWARITLRQLLDQTSGLTDATLPQFSRPQPDDLAGSVASFRGRAPEHDPGSTWEYYNPNVQIAARIVEVVSGQPFATRLDTHVFGPLGMTDSRTIATADELPPSAWGHLRVLGRAVALPEPPAFGTGSGGVLSSAHDLAGWLLAQSGHRPAVVSPASITAMHTPSPASGGYGLGWDTGTTPGGQRSVSHGGDIFTSTAHQAVLPDAGIGVAVLANTGAAHGDAHEIARRIIALADRTPSPPPADPGAGIDAALAAVSAGAVALAAAGIRRAPTWAARRSSRWGFAFRVIPLLAPVGLLGAMAPVVRTLFRGRDVTWLQAAYLFPAFTVALAVIAAAATALFVRRVQCWSTRAGRAAP</sequence>
<dbReference type="InterPro" id="IPR012338">
    <property type="entry name" value="Beta-lactam/transpept-like"/>
</dbReference>
<dbReference type="InterPro" id="IPR001466">
    <property type="entry name" value="Beta-lactam-related"/>
</dbReference>
<proteinExistence type="predicted"/>
<dbReference type="GO" id="GO:0016787">
    <property type="term" value="F:hydrolase activity"/>
    <property type="evidence" value="ECO:0007669"/>
    <property type="project" value="UniProtKB-KW"/>
</dbReference>
<dbReference type="EMBL" id="JBEDNQ010000011">
    <property type="protein sequence ID" value="MEQ3553639.1"/>
    <property type="molecule type" value="Genomic_DNA"/>
</dbReference>
<evidence type="ECO:0000259" key="4">
    <source>
        <dbReference type="Pfam" id="PF00144"/>
    </source>
</evidence>
<dbReference type="EC" id="3.1.1.103" evidence="5"/>